<dbReference type="EMBL" id="VWLX01000008">
    <property type="protein sequence ID" value="KAA3804535.1"/>
    <property type="molecule type" value="Genomic_DNA"/>
</dbReference>
<keyword evidence="5" id="KW-0998">Cell outer membrane</keyword>
<dbReference type="AlphaFoldDB" id="A0A6N3VA44"/>
<dbReference type="InterPro" id="IPR011990">
    <property type="entry name" value="TPR-like_helical_dom_sf"/>
</dbReference>
<organism evidence="8 9">
    <name type="scientific">Bacteroides ovatus</name>
    <dbReference type="NCBI Taxonomy" id="28116"/>
    <lineage>
        <taxon>Bacteria</taxon>
        <taxon>Pseudomonadati</taxon>
        <taxon>Bacteroidota</taxon>
        <taxon>Bacteroidia</taxon>
        <taxon>Bacteroidales</taxon>
        <taxon>Bacteroidaceae</taxon>
        <taxon>Bacteroides</taxon>
    </lineage>
</organism>
<dbReference type="Pfam" id="PF07980">
    <property type="entry name" value="SusD_RagB"/>
    <property type="match status" value="1"/>
</dbReference>
<feature type="domain" description="RagB/SusD" evidence="7">
    <location>
        <begin position="412"/>
        <end position="527"/>
    </location>
</feature>
<reference evidence="8 9" key="1">
    <citation type="journal article" date="2019" name="Nat. Med.">
        <title>A library of human gut bacterial isolates paired with longitudinal multiomics data enables mechanistic microbiome research.</title>
        <authorList>
            <person name="Poyet M."/>
            <person name="Groussin M."/>
            <person name="Gibbons S.M."/>
            <person name="Avila-Pacheco J."/>
            <person name="Jiang X."/>
            <person name="Kearney S.M."/>
            <person name="Perrotta A.R."/>
            <person name="Berdy B."/>
            <person name="Zhao S."/>
            <person name="Lieberman T.D."/>
            <person name="Swanson P.K."/>
            <person name="Smith M."/>
            <person name="Roesemann S."/>
            <person name="Alexander J.E."/>
            <person name="Rich S.A."/>
            <person name="Livny J."/>
            <person name="Vlamakis H."/>
            <person name="Clish C."/>
            <person name="Bullock K."/>
            <person name="Deik A."/>
            <person name="Scott J."/>
            <person name="Pierce K.A."/>
            <person name="Xavier R.J."/>
            <person name="Alm E.J."/>
        </authorList>
    </citation>
    <scope>NUCLEOTIDE SEQUENCE [LARGE SCALE GENOMIC DNA]</scope>
    <source>
        <strain evidence="8 9">BIOML-A183</strain>
    </source>
</reference>
<dbReference type="RefSeq" id="WP_122137727.1">
    <property type="nucleotide sequence ID" value="NZ_CAKJYZ010000002.1"/>
</dbReference>
<dbReference type="InterPro" id="IPR012944">
    <property type="entry name" value="SusD_RagB_dom"/>
</dbReference>
<comment type="similarity">
    <text evidence="2">Belongs to the SusD family.</text>
</comment>
<dbReference type="SUPFAM" id="SSF48452">
    <property type="entry name" value="TPR-like"/>
    <property type="match status" value="1"/>
</dbReference>
<evidence type="ECO:0000256" key="6">
    <source>
        <dbReference type="SAM" id="SignalP"/>
    </source>
</evidence>
<dbReference type="CDD" id="cd08977">
    <property type="entry name" value="SusD"/>
    <property type="match status" value="1"/>
</dbReference>
<dbReference type="GO" id="GO:0009279">
    <property type="term" value="C:cell outer membrane"/>
    <property type="evidence" value="ECO:0007669"/>
    <property type="project" value="UniProtKB-SubCell"/>
</dbReference>
<evidence type="ECO:0000256" key="1">
    <source>
        <dbReference type="ARBA" id="ARBA00004442"/>
    </source>
</evidence>
<feature type="signal peptide" evidence="6">
    <location>
        <begin position="1"/>
        <end position="28"/>
    </location>
</feature>
<feature type="chain" id="PRO_5026676146" evidence="6">
    <location>
        <begin position="29"/>
        <end position="528"/>
    </location>
</feature>
<accession>A0A6N3VA44</accession>
<sequence length="528" mass="60853">MNQILWIRKKIKPLALVAVLFFSSCSDLLENDDAFFHVATQEQQWNSLTDTRAALFGVYGLMRTALGENNTFWAAGDLRLGDFSVRMRDDLQAIRDNRLDAPYENIRQISNWNRFYRVINASCVFIENAGKVMDKDDAYSETNYIYDVAQVRALRALAYFYMIQMWGDVPLITQSYDNGSFPEMKRTDAQIVLNYVEGELLAVAKLLPLQLGSSSDKYYDGDTSAWRGLLINRLSVYAMLAYVEAWKANYVDAEAYTAYVIKNIDTYIKGSPDYVTIANLVSPTGIFSQEYSNDYKAARLVTFGYRYGTDNANETGTDGHLESWTLAEPIIRKQLPEIYVPIDTLKNLFMSQFTTDNRFGYDELSKPMKYYSNYVTGLSREYPIFSKINVVREGKDNTGDLGVFTSFIIWSRLEDILLLRAEALVMLNRSEDAINCLNELRGVRNLRNLSYLKDLKGDAKALLKEIFRERRRELMGEGHRWFDRIREARTVGDDDAMIKLINEGGIYWPIAEEVIRENPSITQNEYWK</sequence>
<evidence type="ECO:0000313" key="9">
    <source>
        <dbReference type="Proteomes" id="UP000460135"/>
    </source>
</evidence>
<evidence type="ECO:0000259" key="7">
    <source>
        <dbReference type="Pfam" id="PF07980"/>
    </source>
</evidence>
<gene>
    <name evidence="8" type="ORF">F3F51_12065</name>
</gene>
<keyword evidence="3 6" id="KW-0732">Signal</keyword>
<evidence type="ECO:0000313" key="8">
    <source>
        <dbReference type="EMBL" id="KAA3804535.1"/>
    </source>
</evidence>
<evidence type="ECO:0000256" key="4">
    <source>
        <dbReference type="ARBA" id="ARBA00023136"/>
    </source>
</evidence>
<dbReference type="Proteomes" id="UP000460135">
    <property type="component" value="Unassembled WGS sequence"/>
</dbReference>
<proteinExistence type="inferred from homology"/>
<protein>
    <submittedName>
        <fullName evidence="8">RagB/SusD family nutrient uptake outer membrane protein</fullName>
    </submittedName>
</protein>
<evidence type="ECO:0000256" key="2">
    <source>
        <dbReference type="ARBA" id="ARBA00006275"/>
    </source>
</evidence>
<keyword evidence="4" id="KW-0472">Membrane</keyword>
<comment type="caution">
    <text evidence="8">The sequence shown here is derived from an EMBL/GenBank/DDBJ whole genome shotgun (WGS) entry which is preliminary data.</text>
</comment>
<comment type="subcellular location">
    <subcellularLocation>
        <location evidence="1">Cell outer membrane</location>
    </subcellularLocation>
</comment>
<evidence type="ECO:0000256" key="3">
    <source>
        <dbReference type="ARBA" id="ARBA00022729"/>
    </source>
</evidence>
<dbReference type="Gene3D" id="1.25.40.390">
    <property type="match status" value="1"/>
</dbReference>
<evidence type="ECO:0000256" key="5">
    <source>
        <dbReference type="ARBA" id="ARBA00023237"/>
    </source>
</evidence>
<name>A0A6N3VA44_BACOV</name>